<name>A0ABW2DGT8_9BACT</name>
<dbReference type="Pfam" id="PF23500">
    <property type="entry name" value="DUF7133"/>
    <property type="match status" value="1"/>
</dbReference>
<dbReference type="Pfam" id="PF00034">
    <property type="entry name" value="Cytochrom_C"/>
    <property type="match status" value="1"/>
</dbReference>
<evidence type="ECO:0000256" key="4">
    <source>
        <dbReference type="PROSITE-ProRule" id="PRU00433"/>
    </source>
</evidence>
<evidence type="ECO:0000256" key="3">
    <source>
        <dbReference type="ARBA" id="ARBA00023004"/>
    </source>
</evidence>
<dbReference type="EMBL" id="JBHSYQ010000003">
    <property type="protein sequence ID" value="MFC6997011.1"/>
    <property type="molecule type" value="Genomic_DNA"/>
</dbReference>
<evidence type="ECO:0000259" key="6">
    <source>
        <dbReference type="PROSITE" id="PS51007"/>
    </source>
</evidence>
<dbReference type="InterPro" id="IPR016024">
    <property type="entry name" value="ARM-type_fold"/>
</dbReference>
<proteinExistence type="predicted"/>
<keyword evidence="8" id="KW-1185">Reference proteome</keyword>
<dbReference type="SUPFAM" id="SSF46626">
    <property type="entry name" value="Cytochrome c"/>
    <property type="match status" value="1"/>
</dbReference>
<keyword evidence="5" id="KW-0732">Signal</keyword>
<dbReference type="Proteomes" id="UP001596405">
    <property type="component" value="Unassembled WGS sequence"/>
</dbReference>
<evidence type="ECO:0000256" key="5">
    <source>
        <dbReference type="SAM" id="SignalP"/>
    </source>
</evidence>
<accession>A0ABW2DGT8</accession>
<dbReference type="RefSeq" id="WP_066623160.1">
    <property type="nucleotide sequence ID" value="NZ_JBHSYQ010000003.1"/>
</dbReference>
<feature type="chain" id="PRO_5045496880" evidence="5">
    <location>
        <begin position="20"/>
        <end position="764"/>
    </location>
</feature>
<dbReference type="Gene3D" id="1.25.10.10">
    <property type="entry name" value="Leucine-rich Repeat Variant"/>
    <property type="match status" value="1"/>
</dbReference>
<evidence type="ECO:0000256" key="2">
    <source>
        <dbReference type="ARBA" id="ARBA00022723"/>
    </source>
</evidence>
<dbReference type="InterPro" id="IPR009056">
    <property type="entry name" value="Cyt_c-like_dom"/>
</dbReference>
<dbReference type="SUPFAM" id="SSF48371">
    <property type="entry name" value="ARM repeat"/>
    <property type="match status" value="1"/>
</dbReference>
<keyword evidence="3 4" id="KW-0408">Iron</keyword>
<dbReference type="PROSITE" id="PS51007">
    <property type="entry name" value="CYTC"/>
    <property type="match status" value="1"/>
</dbReference>
<reference evidence="8" key="1">
    <citation type="journal article" date="2019" name="Int. J. Syst. Evol. Microbiol.">
        <title>The Global Catalogue of Microorganisms (GCM) 10K type strain sequencing project: providing services to taxonomists for standard genome sequencing and annotation.</title>
        <authorList>
            <consortium name="The Broad Institute Genomics Platform"/>
            <consortium name="The Broad Institute Genome Sequencing Center for Infectious Disease"/>
            <person name="Wu L."/>
            <person name="Ma J."/>
        </authorList>
    </citation>
    <scope>NUCLEOTIDE SEQUENCE [LARGE SCALE GENOMIC DNA]</scope>
    <source>
        <strain evidence="8">CGMCC 4.7393</strain>
    </source>
</reference>
<keyword evidence="2 4" id="KW-0479">Metal-binding</keyword>
<comment type="caution">
    <text evidence="7">The sequence shown here is derived from an EMBL/GenBank/DDBJ whole genome shotgun (WGS) entry which is preliminary data.</text>
</comment>
<dbReference type="PANTHER" id="PTHR33546:SF1">
    <property type="entry name" value="LARGE, MULTIFUNCTIONAL SECRETED PROTEIN"/>
    <property type="match status" value="1"/>
</dbReference>
<dbReference type="InterPro" id="IPR011989">
    <property type="entry name" value="ARM-like"/>
</dbReference>
<protein>
    <submittedName>
        <fullName evidence="7">C-type cytochrome</fullName>
    </submittedName>
</protein>
<dbReference type="SUPFAM" id="SSF63829">
    <property type="entry name" value="Calcium-dependent phosphotriesterase"/>
    <property type="match status" value="1"/>
</dbReference>
<feature type="domain" description="Cytochrome c" evidence="6">
    <location>
        <begin position="632"/>
        <end position="729"/>
    </location>
</feature>
<sequence>MRKTSVVFLLLFITGSFLTCQSNISPEEQQVSPADFSLESSPVVSPEESIGLMQVADGFEVKLVASEPLVSAPVALSFDHKGRMWVVEMTGYMPDTTGAGEDLPSGKIVILEDLNADGVADTRKVFLDSLQMPRAICLIDGGILVAEPPSLWFYEIDQDKPGKKTLVDSAYAVGGNVEHQPNGLLRALDNWIYSAKTNKRYRKVGQKWLKEQTHYRGQWGISQDNEGRLYYNNNSTNVLGDYFLPGFGAFNQNQKLVAGFNEEIVADNRVYPVRPTTGVNRGYLEGVLDDSLRLVNFTAASSPLVYRGSLFGKEFADNIFVAEPAANLIKRNILHKNGYVTSGNQAYQDKEFMASVDERFRPVSLYNAPDGSLVVVDMYRGIIQHKTYLTPYLKKEIARRQLTQPLLSGRIYKVVPKNAEPKKVTLPAEPEKLVKLLGHRNGWVRDNAQQRLIDSRAEEAIPVLRQATKESRNPFLVTHALWTLEGLGALEAQDVERLMQHQIVPVRVHALSVLPSILSKNNYNRFLPKLKEIAQSNDSLAVPYVAFLAHHLQSFDQAAAHELLGLMVSKHATNKYVADAVISSLSGREEAFQQKVLSHTPDTSLAIHRQLQRIVSEKRQAQASRNKKEILQQFSKGAAIYATSCQTCHGADGSGVKSLAPPLNQSEWVTGEKNRLIAIVLYGLTGPIQVKGRLYQAPEINGDMPGIGYNKALSEEEVAQLLSFIRKSWQNKASAVQAEEVKKVKQQLKNRQKAFTVKELEALF</sequence>
<organism evidence="7 8">
    <name type="scientific">Rufibacter roseus</name>
    <dbReference type="NCBI Taxonomy" id="1567108"/>
    <lineage>
        <taxon>Bacteria</taxon>
        <taxon>Pseudomonadati</taxon>
        <taxon>Bacteroidota</taxon>
        <taxon>Cytophagia</taxon>
        <taxon>Cytophagales</taxon>
        <taxon>Hymenobacteraceae</taxon>
        <taxon>Rufibacter</taxon>
    </lineage>
</organism>
<dbReference type="PANTHER" id="PTHR33546">
    <property type="entry name" value="LARGE, MULTIFUNCTIONAL SECRETED PROTEIN-RELATED"/>
    <property type="match status" value="1"/>
</dbReference>
<evidence type="ECO:0000313" key="7">
    <source>
        <dbReference type="EMBL" id="MFC6997011.1"/>
    </source>
</evidence>
<gene>
    <name evidence="7" type="ORF">ACFQHR_05205</name>
</gene>
<dbReference type="InterPro" id="IPR036909">
    <property type="entry name" value="Cyt_c-like_dom_sf"/>
</dbReference>
<evidence type="ECO:0000313" key="8">
    <source>
        <dbReference type="Proteomes" id="UP001596405"/>
    </source>
</evidence>
<feature type="signal peptide" evidence="5">
    <location>
        <begin position="1"/>
        <end position="19"/>
    </location>
</feature>
<dbReference type="InterPro" id="IPR055557">
    <property type="entry name" value="DUF7133"/>
</dbReference>
<evidence type="ECO:0000256" key="1">
    <source>
        <dbReference type="ARBA" id="ARBA00022617"/>
    </source>
</evidence>
<keyword evidence="1 4" id="KW-0349">Heme</keyword>
<dbReference type="Gene3D" id="1.10.760.10">
    <property type="entry name" value="Cytochrome c-like domain"/>
    <property type="match status" value="1"/>
</dbReference>